<dbReference type="InterPro" id="IPR003323">
    <property type="entry name" value="OTU_dom"/>
</dbReference>
<protein>
    <recommendedName>
        <fullName evidence="2">OTU domain-containing protein</fullName>
    </recommendedName>
</protein>
<dbReference type="Gene3D" id="3.90.70.80">
    <property type="match status" value="1"/>
</dbReference>
<dbReference type="Proteomes" id="UP000266841">
    <property type="component" value="Unassembled WGS sequence"/>
</dbReference>
<dbReference type="AlphaFoldDB" id="K0SJS0"/>
<gene>
    <name evidence="3" type="ORF">THAOC_13532</name>
</gene>
<reference evidence="3 4" key="1">
    <citation type="journal article" date="2012" name="Genome Biol.">
        <title>Genome and low-iron response of an oceanic diatom adapted to chronic iron limitation.</title>
        <authorList>
            <person name="Lommer M."/>
            <person name="Specht M."/>
            <person name="Roy A.S."/>
            <person name="Kraemer L."/>
            <person name="Andreson R."/>
            <person name="Gutowska M.A."/>
            <person name="Wolf J."/>
            <person name="Bergner S.V."/>
            <person name="Schilhabel M.B."/>
            <person name="Klostermeier U.C."/>
            <person name="Beiko R.G."/>
            <person name="Rosenstiel P."/>
            <person name="Hippler M."/>
            <person name="Laroche J."/>
        </authorList>
    </citation>
    <scope>NUCLEOTIDE SEQUENCE [LARGE SCALE GENOMIC DNA]</scope>
    <source>
        <strain evidence="3 4">CCMP1005</strain>
    </source>
</reference>
<evidence type="ECO:0000259" key="2">
    <source>
        <dbReference type="PROSITE" id="PS50802"/>
    </source>
</evidence>
<feature type="region of interest" description="Disordered" evidence="1">
    <location>
        <begin position="185"/>
        <end position="249"/>
    </location>
</feature>
<comment type="caution">
    <text evidence="3">The sequence shown here is derived from an EMBL/GenBank/DDBJ whole genome shotgun (WGS) entry which is preliminary data.</text>
</comment>
<feature type="non-terminal residue" evidence="3">
    <location>
        <position position="339"/>
    </location>
</feature>
<feature type="domain" description="OTU" evidence="2">
    <location>
        <begin position="250"/>
        <end position="339"/>
    </location>
</feature>
<feature type="compositionally biased region" description="Low complexity" evidence="1">
    <location>
        <begin position="203"/>
        <end position="221"/>
    </location>
</feature>
<evidence type="ECO:0000313" key="3">
    <source>
        <dbReference type="EMBL" id="EJK65590.1"/>
    </source>
</evidence>
<dbReference type="EMBL" id="AGNL01015654">
    <property type="protein sequence ID" value="EJK65590.1"/>
    <property type="molecule type" value="Genomic_DNA"/>
</dbReference>
<keyword evidence="4" id="KW-1185">Reference proteome</keyword>
<name>K0SJS0_THAOC</name>
<dbReference type="PROSITE" id="PS50802">
    <property type="entry name" value="OTU"/>
    <property type="match status" value="1"/>
</dbReference>
<sequence length="339" mass="37630">MLHVLIFLVHAFGLRAMWDALTRSLRSSKNLGSRTEREHRRSLAQMWYFMFLGGFCAILLSGHARLANPGLFDQVMRPPSYGHPEIEIIYNSGTTKNLLRANEDRVVDERQPPKFWDEIIRSCAQDWISNLKEDQVRFQGDDVVQVCMLSIDDEEPIDMMMDERPLRRHGPGVTREDIEAMILEEEDQEDQNGSSGRQGINEAGSGFASASSQSGTSSPSSENDDATMSSPQRKRSRKSSTESASPTTGFIVVETPADGSCLYHAVSRSICANTDSVITGIGVREEVANYIISNPDHRLPNGVTLTEQILRETLIEGIITPEDYARNVGTTGQHAGALE</sequence>
<evidence type="ECO:0000313" key="4">
    <source>
        <dbReference type="Proteomes" id="UP000266841"/>
    </source>
</evidence>
<evidence type="ECO:0000256" key="1">
    <source>
        <dbReference type="SAM" id="MobiDB-lite"/>
    </source>
</evidence>
<dbReference type="CDD" id="cd22744">
    <property type="entry name" value="OTU"/>
    <property type="match status" value="1"/>
</dbReference>
<accession>K0SJS0</accession>
<proteinExistence type="predicted"/>
<organism evidence="3 4">
    <name type="scientific">Thalassiosira oceanica</name>
    <name type="common">Marine diatom</name>
    <dbReference type="NCBI Taxonomy" id="159749"/>
    <lineage>
        <taxon>Eukaryota</taxon>
        <taxon>Sar</taxon>
        <taxon>Stramenopiles</taxon>
        <taxon>Ochrophyta</taxon>
        <taxon>Bacillariophyta</taxon>
        <taxon>Coscinodiscophyceae</taxon>
        <taxon>Thalassiosirophycidae</taxon>
        <taxon>Thalassiosirales</taxon>
        <taxon>Thalassiosiraceae</taxon>
        <taxon>Thalassiosira</taxon>
    </lineage>
</organism>